<feature type="compositionally biased region" description="Low complexity" evidence="5">
    <location>
        <begin position="277"/>
        <end position="288"/>
    </location>
</feature>
<dbReference type="GO" id="GO:0043625">
    <property type="term" value="C:delta DNA polymerase complex"/>
    <property type="evidence" value="ECO:0007669"/>
    <property type="project" value="InterPro"/>
</dbReference>
<evidence type="ECO:0000313" key="7">
    <source>
        <dbReference type="Proteomes" id="UP000298416"/>
    </source>
</evidence>
<keyword evidence="4" id="KW-0539">Nucleus</keyword>
<dbReference type="GO" id="GO:0006271">
    <property type="term" value="P:DNA strand elongation involved in DNA replication"/>
    <property type="evidence" value="ECO:0007669"/>
    <property type="project" value="TreeGrafter"/>
</dbReference>
<dbReference type="InterPro" id="IPR019038">
    <property type="entry name" value="POLD3"/>
</dbReference>
<dbReference type="PANTHER" id="PTHR17598:SF13">
    <property type="entry name" value="DNA POLYMERASE DELTA SUBUNIT 3"/>
    <property type="match status" value="1"/>
</dbReference>
<proteinExistence type="predicted"/>
<feature type="compositionally biased region" description="Basic and acidic residues" evidence="5">
    <location>
        <begin position="398"/>
        <end position="444"/>
    </location>
</feature>
<evidence type="ECO:0000256" key="1">
    <source>
        <dbReference type="ARBA" id="ARBA00004123"/>
    </source>
</evidence>
<dbReference type="PANTHER" id="PTHR17598">
    <property type="entry name" value="DNA POLYMERASE DELTA SUBUNIT 3"/>
    <property type="match status" value="1"/>
</dbReference>
<comment type="subcellular location">
    <subcellularLocation>
        <location evidence="1">Nucleus</location>
    </subcellularLocation>
</comment>
<feature type="region of interest" description="Disordered" evidence="5">
    <location>
        <begin position="512"/>
        <end position="584"/>
    </location>
</feature>
<feature type="compositionally biased region" description="Polar residues" evidence="5">
    <location>
        <begin position="519"/>
        <end position="538"/>
    </location>
</feature>
<dbReference type="GO" id="GO:1904161">
    <property type="term" value="P:DNA synthesis involved in UV-damage excision repair"/>
    <property type="evidence" value="ECO:0007669"/>
    <property type="project" value="TreeGrafter"/>
</dbReference>
<organism evidence="6">
    <name type="scientific">Salvia splendens</name>
    <name type="common">Scarlet sage</name>
    <dbReference type="NCBI Taxonomy" id="180675"/>
    <lineage>
        <taxon>Eukaryota</taxon>
        <taxon>Viridiplantae</taxon>
        <taxon>Streptophyta</taxon>
        <taxon>Embryophyta</taxon>
        <taxon>Tracheophyta</taxon>
        <taxon>Spermatophyta</taxon>
        <taxon>Magnoliopsida</taxon>
        <taxon>eudicotyledons</taxon>
        <taxon>Gunneridae</taxon>
        <taxon>Pentapetalae</taxon>
        <taxon>asterids</taxon>
        <taxon>lamiids</taxon>
        <taxon>Lamiales</taxon>
        <taxon>Lamiaceae</taxon>
        <taxon>Nepetoideae</taxon>
        <taxon>Mentheae</taxon>
        <taxon>Salviinae</taxon>
        <taxon>Salvia</taxon>
        <taxon>Salvia subgen. Calosphace</taxon>
        <taxon>core Calosphace</taxon>
    </lineage>
</organism>
<evidence type="ECO:0000313" key="6">
    <source>
        <dbReference type="EMBL" id="KAG6395582.1"/>
    </source>
</evidence>
<feature type="compositionally biased region" description="Low complexity" evidence="5">
    <location>
        <begin position="554"/>
        <end position="566"/>
    </location>
</feature>
<sequence>MAETAALGIIDEIHAFVSDRLQVISYKWLSRNLLVSSNAAKRLLEEFVEKHGGGLAVIYSLSGWLKSNPTTYHIRLVPSHMLSDAKEEFDGKCSVQVYSIQACLPKDPATLWNHEFVQAEDLFKQPSTLDNCLRDNRYQTHLVLYLEQLKPFHTEMRILLILIHNDYALQTENLMQRKHTDRFCGVSNSFVKRTVGGTPLGTGSLQVKSTRVSGLSSSSIPQATADPRSIQNNFQNAGSNPGDQAPNTAKPVKTEGNVKPDLAQIADKEKVPRQLPNNKKGQNNKNSSGSGGSLASMWGRASAKPKPDACLVQAEKARQGSSEHEISDDDDGDKAFSTRRTSNGEGSRKRRAVFNYSDEEDEYDNAITLGSPDPPKKSVPCSKESLNASTSECNLSFEEEKSKPKIEEEKEGDVKAKPKVKEEKESDVKSKPKVKEEKENELKANQHLGENIATVSNDKKAGSPTSEKTLCHVSEKDASTKNTMANDVPKRRKVVKTLIDEKGREVTEVVWEGEEQDTKSNNNNSAKIAGNSTASNAINRPPAVRKSPAVGNTAPANQAGKAGNKKAATKDPKQGNLFSFFKKA</sequence>
<name>A0A8X8Z8U1_SALSN</name>
<evidence type="ECO:0000256" key="5">
    <source>
        <dbReference type="SAM" id="MobiDB-lite"/>
    </source>
</evidence>
<dbReference type="Gene3D" id="3.90.1030.20">
    <property type="entry name" value="DNA polymerase delta, p66 (Cdc27) subunit, wHTH domain"/>
    <property type="match status" value="1"/>
</dbReference>
<feature type="compositionally biased region" description="Polar residues" evidence="5">
    <location>
        <begin position="229"/>
        <end position="247"/>
    </location>
</feature>
<dbReference type="EMBL" id="PNBA02000016">
    <property type="protein sequence ID" value="KAG6395582.1"/>
    <property type="molecule type" value="Genomic_DNA"/>
</dbReference>
<feature type="compositionally biased region" description="Basic and acidic residues" evidence="5">
    <location>
        <begin position="469"/>
        <end position="479"/>
    </location>
</feature>
<accession>A0A8X8Z8U1</accession>
<keyword evidence="3" id="KW-0235">DNA replication</keyword>
<dbReference type="FunFam" id="3.90.1030.20:FF:000002">
    <property type="entry name" value="DNA polymerase delta subunit"/>
    <property type="match status" value="1"/>
</dbReference>
<dbReference type="GO" id="GO:0003887">
    <property type="term" value="F:DNA-directed DNA polymerase activity"/>
    <property type="evidence" value="ECO:0007669"/>
    <property type="project" value="TreeGrafter"/>
</dbReference>
<dbReference type="InterPro" id="IPR041913">
    <property type="entry name" value="POLD3_sf"/>
</dbReference>
<gene>
    <name evidence="6" type="ORF">SASPL_141705</name>
</gene>
<reference evidence="6" key="2">
    <citation type="submission" date="2020-08" db="EMBL/GenBank/DDBJ databases">
        <title>Plant Genome Project.</title>
        <authorList>
            <person name="Zhang R.-G."/>
        </authorList>
    </citation>
    <scope>NUCLEOTIDE SEQUENCE</scope>
    <source>
        <strain evidence="6">Huo1</strain>
        <tissue evidence="6">Leaf</tissue>
    </source>
</reference>
<feature type="region of interest" description="Disordered" evidence="5">
    <location>
        <begin position="211"/>
        <end position="488"/>
    </location>
</feature>
<evidence type="ECO:0000256" key="4">
    <source>
        <dbReference type="ARBA" id="ARBA00023242"/>
    </source>
</evidence>
<evidence type="ECO:0000256" key="2">
    <source>
        <dbReference type="ARBA" id="ARBA00017589"/>
    </source>
</evidence>
<keyword evidence="7" id="KW-1185">Reference proteome</keyword>
<feature type="compositionally biased region" description="Basic and acidic residues" evidence="5">
    <location>
        <begin position="315"/>
        <end position="325"/>
    </location>
</feature>
<evidence type="ECO:0000256" key="3">
    <source>
        <dbReference type="ARBA" id="ARBA00022705"/>
    </source>
</evidence>
<feature type="compositionally biased region" description="Polar residues" evidence="5">
    <location>
        <begin position="211"/>
        <end position="222"/>
    </location>
</feature>
<reference evidence="6" key="1">
    <citation type="submission" date="2018-01" db="EMBL/GenBank/DDBJ databases">
        <authorList>
            <person name="Mao J.F."/>
        </authorList>
    </citation>
    <scope>NUCLEOTIDE SEQUENCE</scope>
    <source>
        <strain evidence="6">Huo1</strain>
        <tissue evidence="6">Leaf</tissue>
    </source>
</reference>
<comment type="caution">
    <text evidence="6">The sequence shown here is derived from an EMBL/GenBank/DDBJ whole genome shotgun (WGS) entry which is preliminary data.</text>
</comment>
<feature type="compositionally biased region" description="Polar residues" evidence="5">
    <location>
        <begin position="384"/>
        <end position="394"/>
    </location>
</feature>
<protein>
    <recommendedName>
        <fullName evidence="2">DNA polymerase delta subunit 3</fullName>
    </recommendedName>
</protein>
<dbReference type="Pfam" id="PF09507">
    <property type="entry name" value="CDC27"/>
    <property type="match status" value="1"/>
</dbReference>
<dbReference type="GO" id="GO:0006297">
    <property type="term" value="P:nucleotide-excision repair, DNA gap filling"/>
    <property type="evidence" value="ECO:0007669"/>
    <property type="project" value="TreeGrafter"/>
</dbReference>
<dbReference type="AlphaFoldDB" id="A0A8X8Z8U1"/>
<dbReference type="Proteomes" id="UP000298416">
    <property type="component" value="Unassembled WGS sequence"/>
</dbReference>